<evidence type="ECO:0000256" key="1">
    <source>
        <dbReference type="SAM" id="Phobius"/>
    </source>
</evidence>
<comment type="caution">
    <text evidence="2">The sequence shown here is derived from an EMBL/GenBank/DDBJ whole genome shotgun (WGS) entry which is preliminary data.</text>
</comment>
<gene>
    <name evidence="2" type="ORF">H5411_20195</name>
</gene>
<feature type="transmembrane region" description="Helical" evidence="1">
    <location>
        <begin position="60"/>
        <end position="80"/>
    </location>
</feature>
<name>A0A8E1VZS7_9PSEU</name>
<organism evidence="2 3">
    <name type="scientific">Amycolatopsis echigonensis</name>
    <dbReference type="NCBI Taxonomy" id="2576905"/>
    <lineage>
        <taxon>Bacteria</taxon>
        <taxon>Bacillati</taxon>
        <taxon>Actinomycetota</taxon>
        <taxon>Actinomycetes</taxon>
        <taxon>Pseudonocardiales</taxon>
        <taxon>Pseudonocardiaceae</taxon>
        <taxon>Amycolatopsis</taxon>
    </lineage>
</organism>
<keyword evidence="1" id="KW-1133">Transmembrane helix</keyword>
<keyword evidence="1" id="KW-0472">Membrane</keyword>
<reference evidence="2 3" key="1">
    <citation type="submission" date="2020-08" db="EMBL/GenBank/DDBJ databases">
        <title>Amycolatopsis echigonensis JCM 21831.</title>
        <authorList>
            <person name="Tedsree N."/>
            <person name="Kuncharoen N."/>
            <person name="Likhitwitayawuid K."/>
            <person name="Tanasupawat S."/>
        </authorList>
    </citation>
    <scope>NUCLEOTIDE SEQUENCE [LARGE SCALE GENOMIC DNA]</scope>
    <source>
        <strain evidence="2 3">JCM 21831</strain>
    </source>
</reference>
<proteinExistence type="predicted"/>
<sequence>MTDTPGTVTGRVPQPSEWAGARKTRYVLIAFVFALLTLGGIAVAVSTFGSGPSDPRSGVIILATPLFLGVALDVLLTRLLTSARGARGVRTGQVPEVGEPGLLVPYSATLTTIHVAAAVVCFALFAVLGIAAAAVVASQGAHGNAAAAVIAIVCLVCVISLIVSGVLVLRGKLRRGVLVLTPRGVYHCSWSFSTYADWDTIMYVGAADANGPIIELATKDSGERWYRRRTRLRRQPELAFNPHIGIQARLLSADPALVYQTLRFYQRNPQARTELGTEAAVQRVRTRAVVVADTAR</sequence>
<dbReference type="Proteomes" id="UP000550260">
    <property type="component" value="Unassembled WGS sequence"/>
</dbReference>
<evidence type="ECO:0000313" key="2">
    <source>
        <dbReference type="EMBL" id="MBB2501444.1"/>
    </source>
</evidence>
<accession>A0A8E1VZS7</accession>
<protein>
    <submittedName>
        <fullName evidence="2">Uncharacterized protein</fullName>
    </submittedName>
</protein>
<evidence type="ECO:0000313" key="3">
    <source>
        <dbReference type="Proteomes" id="UP000550260"/>
    </source>
</evidence>
<feature type="transmembrane region" description="Helical" evidence="1">
    <location>
        <begin position="145"/>
        <end position="169"/>
    </location>
</feature>
<feature type="transmembrane region" description="Helical" evidence="1">
    <location>
        <begin position="115"/>
        <end position="139"/>
    </location>
</feature>
<feature type="transmembrane region" description="Helical" evidence="1">
    <location>
        <begin position="26"/>
        <end position="48"/>
    </location>
</feature>
<keyword evidence="1" id="KW-0812">Transmembrane</keyword>
<dbReference type="AlphaFoldDB" id="A0A8E1VZS7"/>
<dbReference type="EMBL" id="JACJHR010000027">
    <property type="protein sequence ID" value="MBB2501444.1"/>
    <property type="molecule type" value="Genomic_DNA"/>
</dbReference>
<dbReference type="RefSeq" id="WP_183124652.1">
    <property type="nucleotide sequence ID" value="NZ_JACJHR010000027.1"/>
</dbReference>